<accession>A0ABM8YPB2</accession>
<feature type="transmembrane region" description="Helical" evidence="1">
    <location>
        <begin position="43"/>
        <end position="64"/>
    </location>
</feature>
<protein>
    <submittedName>
        <fullName evidence="2">Uncharacterized protein</fullName>
    </submittedName>
</protein>
<dbReference type="RefSeq" id="WP_230501784.1">
    <property type="nucleotide sequence ID" value="NZ_CAKJTJ010000014.1"/>
</dbReference>
<keyword evidence="1" id="KW-0472">Membrane</keyword>
<dbReference type="Proteomes" id="UP000789833">
    <property type="component" value="Unassembled WGS sequence"/>
</dbReference>
<comment type="caution">
    <text evidence="2">The sequence shown here is derived from an EMBL/GenBank/DDBJ whole genome shotgun (WGS) entry which is preliminary data.</text>
</comment>
<proteinExistence type="predicted"/>
<evidence type="ECO:0000313" key="3">
    <source>
        <dbReference type="Proteomes" id="UP000789833"/>
    </source>
</evidence>
<dbReference type="EMBL" id="CAKJTJ010000014">
    <property type="protein sequence ID" value="CAG9621839.1"/>
    <property type="molecule type" value="Genomic_DNA"/>
</dbReference>
<evidence type="ECO:0000313" key="2">
    <source>
        <dbReference type="EMBL" id="CAG9621839.1"/>
    </source>
</evidence>
<feature type="transmembrane region" description="Helical" evidence="1">
    <location>
        <begin position="12"/>
        <end position="31"/>
    </location>
</feature>
<keyword evidence="1" id="KW-1133">Transmembrane helix</keyword>
<name>A0ABM8YPB2_9BACI</name>
<feature type="transmembrane region" description="Helical" evidence="1">
    <location>
        <begin position="132"/>
        <end position="149"/>
    </location>
</feature>
<sequence length="158" mass="18337">MQEIIKNLDLHFQGVWICVVISVILFLLSLIIPKRNITWKEQYITFGIVGVATWICDAILFRVIDLLDLGHPTKTGLGDILAYTFIPTSLAILFLNFLTENNKWKLSLLFSFISSLIEITLYLSGYLQTKSWSIPISFILFIFVYRFILPLHLKIIRR</sequence>
<keyword evidence="1" id="KW-0812">Transmembrane</keyword>
<gene>
    <name evidence="2" type="ORF">BACCIP111883_02630</name>
</gene>
<feature type="transmembrane region" description="Helical" evidence="1">
    <location>
        <begin position="80"/>
        <end position="99"/>
    </location>
</feature>
<feature type="transmembrane region" description="Helical" evidence="1">
    <location>
        <begin position="106"/>
        <end position="126"/>
    </location>
</feature>
<organism evidence="2 3">
    <name type="scientific">Sutcliffiella rhizosphaerae</name>
    <dbReference type="NCBI Taxonomy" id="2880967"/>
    <lineage>
        <taxon>Bacteria</taxon>
        <taxon>Bacillati</taxon>
        <taxon>Bacillota</taxon>
        <taxon>Bacilli</taxon>
        <taxon>Bacillales</taxon>
        <taxon>Bacillaceae</taxon>
        <taxon>Sutcliffiella</taxon>
    </lineage>
</organism>
<keyword evidence="3" id="KW-1185">Reference proteome</keyword>
<evidence type="ECO:0000256" key="1">
    <source>
        <dbReference type="SAM" id="Phobius"/>
    </source>
</evidence>
<reference evidence="2 3" key="1">
    <citation type="submission" date="2021-10" db="EMBL/GenBank/DDBJ databases">
        <authorList>
            <person name="Criscuolo A."/>
        </authorList>
    </citation>
    <scope>NUCLEOTIDE SEQUENCE [LARGE SCALE GENOMIC DNA]</scope>
    <source>
        <strain evidence="3">CIP 111883</strain>
    </source>
</reference>